<evidence type="ECO:0000256" key="1">
    <source>
        <dbReference type="SAM" id="Coils"/>
    </source>
</evidence>
<dbReference type="Proteomes" id="UP001530400">
    <property type="component" value="Unassembled WGS sequence"/>
</dbReference>
<keyword evidence="4" id="KW-1185">Reference proteome</keyword>
<feature type="region of interest" description="Disordered" evidence="2">
    <location>
        <begin position="1"/>
        <end position="24"/>
    </location>
</feature>
<protein>
    <submittedName>
        <fullName evidence="3">Uncharacterized protein</fullName>
    </submittedName>
</protein>
<feature type="region of interest" description="Disordered" evidence="2">
    <location>
        <begin position="333"/>
        <end position="468"/>
    </location>
</feature>
<evidence type="ECO:0000313" key="4">
    <source>
        <dbReference type="Proteomes" id="UP001530400"/>
    </source>
</evidence>
<gene>
    <name evidence="3" type="ORF">ACHAWO_008490</name>
</gene>
<feature type="compositionally biased region" description="Low complexity" evidence="2">
    <location>
        <begin position="735"/>
        <end position="746"/>
    </location>
</feature>
<name>A0ABD3NDI9_9STRA</name>
<keyword evidence="1" id="KW-0175">Coiled coil</keyword>
<feature type="coiled-coil region" evidence="1">
    <location>
        <begin position="498"/>
        <end position="561"/>
    </location>
</feature>
<comment type="caution">
    <text evidence="3">The sequence shown here is derived from an EMBL/GenBank/DDBJ whole genome shotgun (WGS) entry which is preliminary data.</text>
</comment>
<dbReference type="AlphaFoldDB" id="A0ABD3NDI9"/>
<organism evidence="3 4">
    <name type="scientific">Cyclotella atomus</name>
    <dbReference type="NCBI Taxonomy" id="382360"/>
    <lineage>
        <taxon>Eukaryota</taxon>
        <taxon>Sar</taxon>
        <taxon>Stramenopiles</taxon>
        <taxon>Ochrophyta</taxon>
        <taxon>Bacillariophyta</taxon>
        <taxon>Coscinodiscophyceae</taxon>
        <taxon>Thalassiosirophycidae</taxon>
        <taxon>Stephanodiscales</taxon>
        <taxon>Stephanodiscaceae</taxon>
        <taxon>Cyclotella</taxon>
    </lineage>
</organism>
<feature type="compositionally biased region" description="Basic and acidic residues" evidence="2">
    <location>
        <begin position="418"/>
        <end position="461"/>
    </location>
</feature>
<reference evidence="3 4" key="1">
    <citation type="submission" date="2024-10" db="EMBL/GenBank/DDBJ databases">
        <title>Updated reference genomes for cyclostephanoid diatoms.</title>
        <authorList>
            <person name="Roberts W.R."/>
            <person name="Alverson A.J."/>
        </authorList>
    </citation>
    <scope>NUCLEOTIDE SEQUENCE [LARGE SCALE GENOMIC DNA]</scope>
    <source>
        <strain evidence="3 4">AJA010-31</strain>
    </source>
</reference>
<feature type="region of interest" description="Disordered" evidence="2">
    <location>
        <begin position="722"/>
        <end position="746"/>
    </location>
</feature>
<evidence type="ECO:0000313" key="3">
    <source>
        <dbReference type="EMBL" id="KAL3774094.1"/>
    </source>
</evidence>
<evidence type="ECO:0000256" key="2">
    <source>
        <dbReference type="SAM" id="MobiDB-lite"/>
    </source>
</evidence>
<sequence>MPPRRGNPRKPSSPAAPSEFHPAHPTNLQRSLARNDVEICALSKLNTALRLIRKEIIGAYGEDVLIEIATKPSKRDNDEDERLQQLATAFNLRMKLRRRLLNRLSRRLYRVAYIMDNGDASPPMPPLYGDEVVRFKKDEDDDCRFISEEVVLKFVEREEKKRLLLEKLGEKRRERRAQLEQNLVQDEQEGDNAPAVTSGVDKFDEHTAVDFILRGDREDRPLLEQLKEYEVGYDKAISATADAKPTETNPIVNTTDPHEVNEEGEFVDKESDVDRINFTLIGLDRRPIPPRERSLDWKRWNKEMSTKIEEQVTFEDIGMQDKVFDLEKRLEDAKRKRQENQEEENSPRGKGKVLRRKSAFDSSVGVEGEEDVVENRGRGKELKKHKKEELEESGGENVAMEVEDKAESCDEDGNVEMEADKVKSEETDSPNDDKSKTDEEGNKGDEKQTDGKNAELSETKPPKRHNRTFSLLPVPSFYTQDLRRVQLIQMELIHSSGRVNIEKLIDKAEAAYQEAFKKSMELQQAKAAAITDYQKTVQQHKAKVQEMKIRAEKDIANARLRWQTTQQTMNNFRSKFGSEALSIKLTASEILKEGAERIVLRTSPDETPIGTKITRHTARHAASSEDNIKLAVANTLGVVVDLVDRRYTQMCDRNPEFIPPIVETEHNTMYDARKKETLAQRFASIETHLKLRAQQVSKAFEDAEKARAAAWNDVTKFKSMMGGAAISKPKKNRKSNASSRSVAPVAAPRHAMYSQQANYQQQQQFVPVGRPIEIMQSAPMPVQRSQPIIPAQIAQMAGQGPVFNRAVVQSSSGAPNSAAAVVPVQQQNQPDGQGKMTQNVKYGYGDRYSIQNVQARHMNDGSVVPVQQPKLLPNGEYQRPIGRQRKGMEWDSVRGVWIPGNRSSMEE</sequence>
<dbReference type="EMBL" id="JALLPJ020001210">
    <property type="protein sequence ID" value="KAL3774094.1"/>
    <property type="molecule type" value="Genomic_DNA"/>
</dbReference>
<proteinExistence type="predicted"/>
<accession>A0ABD3NDI9</accession>